<evidence type="ECO:0000313" key="2">
    <source>
        <dbReference type="Proteomes" id="UP000019491"/>
    </source>
</evidence>
<keyword evidence="2" id="KW-1185">Reference proteome</keyword>
<evidence type="ECO:0000313" key="1">
    <source>
        <dbReference type="EMBL" id="GAF48275.1"/>
    </source>
</evidence>
<comment type="caution">
    <text evidence="1">The sequence shown here is derived from an EMBL/GenBank/DDBJ whole genome shotgun (WGS) entry which is preliminary data.</text>
</comment>
<dbReference type="Proteomes" id="UP000019491">
    <property type="component" value="Unassembled WGS sequence"/>
</dbReference>
<accession>X0RB77</accession>
<dbReference type="EMBL" id="BAWF01000051">
    <property type="protein sequence ID" value="GAF48275.1"/>
    <property type="molecule type" value="Genomic_DNA"/>
</dbReference>
<gene>
    <name evidence="1" type="ORF">RW1_051_00390</name>
</gene>
<dbReference type="AlphaFoldDB" id="X0RB77"/>
<proteinExistence type="predicted"/>
<organism evidence="1 2">
    <name type="scientific">Rhodococcus wratislaviensis NBRC 100605</name>
    <dbReference type="NCBI Taxonomy" id="1219028"/>
    <lineage>
        <taxon>Bacteria</taxon>
        <taxon>Bacillati</taxon>
        <taxon>Actinomycetota</taxon>
        <taxon>Actinomycetes</taxon>
        <taxon>Mycobacteriales</taxon>
        <taxon>Nocardiaceae</taxon>
        <taxon>Rhodococcus</taxon>
    </lineage>
</organism>
<dbReference type="RefSeq" id="WP_037238287.1">
    <property type="nucleotide sequence ID" value="NZ_BAWF01000051.1"/>
</dbReference>
<protein>
    <submittedName>
        <fullName evidence="1">Uncharacterized protein</fullName>
    </submittedName>
</protein>
<name>X0RB77_RHOWR</name>
<sequence length="237" mass="26400">MKILERLELIENRAQVARDDGSLRQDLGKVERVTDKVVVLTRTLNRLAVAYRELQPVRADQCAALVPALQSVAATLSSLAELVRTTQQAGARPEFAQQFTPAEKTVKTVEQSLMDAWVAYREQHQRPSVDRDLLKIFQRAGLPVDHLLERYDDAERKLQLIEEFSLPGAGAVDGFRNSLESLASVSEGLTDVVPAPIAGFLRRADTPQGAPLSAFTAEVQNFLQEHRIADRYSIRGR</sequence>
<reference evidence="1 2" key="1">
    <citation type="submission" date="2014-02" db="EMBL/GenBank/DDBJ databases">
        <title>Whole genome shotgun sequence of Rhodococcus wratislaviensis NBRC 100605.</title>
        <authorList>
            <person name="Hosoyama A."/>
            <person name="Tsuchikane K."/>
            <person name="Yoshida I."/>
            <person name="Ohji S."/>
            <person name="Ichikawa N."/>
            <person name="Yamazoe A."/>
            <person name="Fujita N."/>
        </authorList>
    </citation>
    <scope>NUCLEOTIDE SEQUENCE [LARGE SCALE GENOMIC DNA]</scope>
    <source>
        <strain evidence="1 2">NBRC 100605</strain>
    </source>
</reference>